<evidence type="ECO:0000256" key="8">
    <source>
        <dbReference type="SAM" id="MobiDB-lite"/>
    </source>
</evidence>
<feature type="region of interest" description="Disordered" evidence="8">
    <location>
        <begin position="95"/>
        <end position="157"/>
    </location>
</feature>
<evidence type="ECO:0000256" key="6">
    <source>
        <dbReference type="ARBA" id="ARBA00023163"/>
    </source>
</evidence>
<reference evidence="10 11" key="1">
    <citation type="submission" date="2014-04" db="EMBL/GenBank/DDBJ databases">
        <authorList>
            <consortium name="DOE Joint Genome Institute"/>
            <person name="Kuo A."/>
            <person name="Girlanda M."/>
            <person name="Perotto S."/>
            <person name="Kohler A."/>
            <person name="Nagy L.G."/>
            <person name="Floudas D."/>
            <person name="Copeland A."/>
            <person name="Barry K.W."/>
            <person name="Cichocki N."/>
            <person name="Veneault-Fourrey C."/>
            <person name="LaButti K."/>
            <person name="Lindquist E.A."/>
            <person name="Lipzen A."/>
            <person name="Lundell T."/>
            <person name="Morin E."/>
            <person name="Murat C."/>
            <person name="Sun H."/>
            <person name="Tunlid A."/>
            <person name="Henrissat B."/>
            <person name="Grigoriev I.V."/>
            <person name="Hibbett D.S."/>
            <person name="Martin F."/>
            <person name="Nordberg H.P."/>
            <person name="Cantor M.N."/>
            <person name="Hua S.X."/>
        </authorList>
    </citation>
    <scope>NUCLEOTIDE SEQUENCE [LARGE SCALE GENOMIC DNA]</scope>
    <source>
        <strain evidence="10 11">MUT 4182</strain>
    </source>
</reference>
<keyword evidence="11" id="KW-1185">Reference proteome</keyword>
<reference evidence="11" key="2">
    <citation type="submission" date="2015-01" db="EMBL/GenBank/DDBJ databases">
        <title>Evolutionary Origins and Diversification of the Mycorrhizal Mutualists.</title>
        <authorList>
            <consortium name="DOE Joint Genome Institute"/>
            <consortium name="Mycorrhizal Genomics Consortium"/>
            <person name="Kohler A."/>
            <person name="Kuo A."/>
            <person name="Nagy L.G."/>
            <person name="Floudas D."/>
            <person name="Copeland A."/>
            <person name="Barry K.W."/>
            <person name="Cichocki N."/>
            <person name="Veneault-Fourrey C."/>
            <person name="LaButti K."/>
            <person name="Lindquist E.A."/>
            <person name="Lipzen A."/>
            <person name="Lundell T."/>
            <person name="Morin E."/>
            <person name="Murat C."/>
            <person name="Riley R."/>
            <person name="Ohm R."/>
            <person name="Sun H."/>
            <person name="Tunlid A."/>
            <person name="Henrissat B."/>
            <person name="Grigoriev I.V."/>
            <person name="Hibbett D.S."/>
            <person name="Martin F."/>
        </authorList>
    </citation>
    <scope>NUCLEOTIDE SEQUENCE [LARGE SCALE GENOMIC DNA]</scope>
    <source>
        <strain evidence="11">MUT 4182</strain>
    </source>
</reference>
<keyword evidence="3" id="KW-0863">Zinc-finger</keyword>
<dbReference type="OrthoDB" id="21416at2759"/>
<dbReference type="GO" id="GO:0006357">
    <property type="term" value="P:regulation of transcription by RNA polymerase II"/>
    <property type="evidence" value="ECO:0007669"/>
    <property type="project" value="TreeGrafter"/>
</dbReference>
<evidence type="ECO:0000256" key="7">
    <source>
        <dbReference type="ARBA" id="ARBA00023242"/>
    </source>
</evidence>
<dbReference type="InterPro" id="IPR013087">
    <property type="entry name" value="Znf_C2H2_type"/>
</dbReference>
<accession>A0A0C3LQI9</accession>
<name>A0A0C3LQI9_9AGAM</name>
<dbReference type="Gene3D" id="3.30.160.60">
    <property type="entry name" value="Classic Zinc Finger"/>
    <property type="match status" value="1"/>
</dbReference>
<dbReference type="PROSITE" id="PS00028">
    <property type="entry name" value="ZINC_FINGER_C2H2_1"/>
    <property type="match status" value="1"/>
</dbReference>
<organism evidence="10 11">
    <name type="scientific">Tulasnella calospora MUT 4182</name>
    <dbReference type="NCBI Taxonomy" id="1051891"/>
    <lineage>
        <taxon>Eukaryota</taxon>
        <taxon>Fungi</taxon>
        <taxon>Dikarya</taxon>
        <taxon>Basidiomycota</taxon>
        <taxon>Agaricomycotina</taxon>
        <taxon>Agaricomycetes</taxon>
        <taxon>Cantharellales</taxon>
        <taxon>Tulasnellaceae</taxon>
        <taxon>Tulasnella</taxon>
    </lineage>
</organism>
<dbReference type="Pfam" id="PF00096">
    <property type="entry name" value="zf-C2H2"/>
    <property type="match status" value="1"/>
</dbReference>
<dbReference type="InterPro" id="IPR051061">
    <property type="entry name" value="Zinc_finger_trans_reg"/>
</dbReference>
<dbReference type="Proteomes" id="UP000054248">
    <property type="component" value="Unassembled WGS sequence"/>
</dbReference>
<dbReference type="HOGENOM" id="CLU_140540_0_0_1"/>
<evidence type="ECO:0000259" key="9">
    <source>
        <dbReference type="PROSITE" id="PS00028"/>
    </source>
</evidence>
<evidence type="ECO:0000313" key="10">
    <source>
        <dbReference type="EMBL" id="KIO23697.1"/>
    </source>
</evidence>
<dbReference type="PANTHER" id="PTHR46179">
    <property type="entry name" value="ZINC FINGER PROTEIN"/>
    <property type="match status" value="1"/>
</dbReference>
<feature type="compositionally biased region" description="Polar residues" evidence="8">
    <location>
        <begin position="147"/>
        <end position="157"/>
    </location>
</feature>
<comment type="subcellular location">
    <subcellularLocation>
        <location evidence="1">Nucleus</location>
    </subcellularLocation>
</comment>
<keyword evidence="7" id="KW-0539">Nucleus</keyword>
<proteinExistence type="predicted"/>
<evidence type="ECO:0000256" key="1">
    <source>
        <dbReference type="ARBA" id="ARBA00004123"/>
    </source>
</evidence>
<evidence type="ECO:0000256" key="2">
    <source>
        <dbReference type="ARBA" id="ARBA00022723"/>
    </source>
</evidence>
<evidence type="ECO:0000256" key="3">
    <source>
        <dbReference type="ARBA" id="ARBA00022771"/>
    </source>
</evidence>
<dbReference type="GO" id="GO:0008270">
    <property type="term" value="F:zinc ion binding"/>
    <property type="evidence" value="ECO:0007669"/>
    <property type="project" value="UniProtKB-KW"/>
</dbReference>
<keyword evidence="2" id="KW-0479">Metal-binding</keyword>
<dbReference type="AlphaFoldDB" id="A0A0C3LQI9"/>
<dbReference type="PANTHER" id="PTHR46179:SF13">
    <property type="entry name" value="C2H2-TYPE DOMAIN-CONTAINING PROTEIN"/>
    <property type="match status" value="1"/>
</dbReference>
<dbReference type="EMBL" id="KN823078">
    <property type="protein sequence ID" value="KIO23697.1"/>
    <property type="molecule type" value="Genomic_DNA"/>
</dbReference>
<protein>
    <recommendedName>
        <fullName evidence="9">C2H2-type domain-containing protein</fullName>
    </recommendedName>
</protein>
<evidence type="ECO:0000256" key="4">
    <source>
        <dbReference type="ARBA" id="ARBA00022833"/>
    </source>
</evidence>
<keyword evidence="6" id="KW-0804">Transcription</keyword>
<feature type="region of interest" description="Disordered" evidence="8">
    <location>
        <begin position="69"/>
        <end position="88"/>
    </location>
</feature>
<sequence>MPVYCPYCAGPYASSSGLRRHINAQHDHSRLYTCDCGKVFRDPAACSRCRGGHKRTYMCPAVGCGHESRRKDSVKEHMRRRHPYLSGHQILTVPLSHGHSERPSSPRLAIGPAPIPSGQISPPPFVFNPELDASTSSASQSPPYSPEGSTGSWSLFG</sequence>
<keyword evidence="5" id="KW-0805">Transcription regulation</keyword>
<feature type="domain" description="C2H2-type" evidence="9">
    <location>
        <begin position="5"/>
        <end position="26"/>
    </location>
</feature>
<dbReference type="SMART" id="SM00355">
    <property type="entry name" value="ZnF_C2H2"/>
    <property type="match status" value="2"/>
</dbReference>
<gene>
    <name evidence="10" type="ORF">M407DRAFT_244690</name>
</gene>
<evidence type="ECO:0000313" key="11">
    <source>
        <dbReference type="Proteomes" id="UP000054248"/>
    </source>
</evidence>
<dbReference type="GO" id="GO:0005634">
    <property type="term" value="C:nucleus"/>
    <property type="evidence" value="ECO:0007669"/>
    <property type="project" value="UniProtKB-SubCell"/>
</dbReference>
<keyword evidence="4" id="KW-0862">Zinc</keyword>
<evidence type="ECO:0000256" key="5">
    <source>
        <dbReference type="ARBA" id="ARBA00023015"/>
    </source>
</evidence>